<accession>A0ABT7XLX5</accession>
<dbReference type="Gene3D" id="3.40.50.1820">
    <property type="entry name" value="alpha/beta hydrolase"/>
    <property type="match status" value="1"/>
</dbReference>
<dbReference type="PRINTS" id="PR00111">
    <property type="entry name" value="ABHYDROLASE"/>
</dbReference>
<dbReference type="SUPFAM" id="SSF53474">
    <property type="entry name" value="alpha/beta-Hydrolases"/>
    <property type="match status" value="1"/>
</dbReference>
<comment type="caution">
    <text evidence="2">The sequence shown here is derived from an EMBL/GenBank/DDBJ whole genome shotgun (WGS) entry which is preliminary data.</text>
</comment>
<organism evidence="2 3">
    <name type="scientific">Crenobacter oryzisoli</name>
    <dbReference type="NCBI Taxonomy" id="3056844"/>
    <lineage>
        <taxon>Bacteria</taxon>
        <taxon>Pseudomonadati</taxon>
        <taxon>Pseudomonadota</taxon>
        <taxon>Betaproteobacteria</taxon>
        <taxon>Neisseriales</taxon>
        <taxon>Neisseriaceae</taxon>
        <taxon>Crenobacter</taxon>
    </lineage>
</organism>
<sequence>MPYPVYFLPGTQCDERLWQRLAPLLPNIEPTYVPLQHARNHTGMMACISDATSARADLVAFSMGGYLALQHVLAHPERVRSLVLIACTAAGLSATEQTTRKQALSWLQRHPYQGMSSQRLAQFVHPSRRHDPAVVDVVRQMDRELGKDTLITQLRETSERASLIERLPALPCPVLLVGGQDDAMVPVSALQTMHAALPDSQLALLPETGHMVPLEQPERLAALLADFYQRVFPT</sequence>
<dbReference type="Pfam" id="PF12697">
    <property type="entry name" value="Abhydrolase_6"/>
    <property type="match status" value="1"/>
</dbReference>
<dbReference type="InterPro" id="IPR000073">
    <property type="entry name" value="AB_hydrolase_1"/>
</dbReference>
<evidence type="ECO:0000259" key="1">
    <source>
        <dbReference type="Pfam" id="PF12697"/>
    </source>
</evidence>
<keyword evidence="2" id="KW-0378">Hydrolase</keyword>
<gene>
    <name evidence="2" type="ORF">QU481_06730</name>
</gene>
<evidence type="ECO:0000313" key="3">
    <source>
        <dbReference type="Proteomes" id="UP001168540"/>
    </source>
</evidence>
<feature type="domain" description="AB hydrolase-1" evidence="1">
    <location>
        <begin position="53"/>
        <end position="222"/>
    </location>
</feature>
<dbReference type="Proteomes" id="UP001168540">
    <property type="component" value="Unassembled WGS sequence"/>
</dbReference>
<dbReference type="GO" id="GO:0016787">
    <property type="term" value="F:hydrolase activity"/>
    <property type="evidence" value="ECO:0007669"/>
    <property type="project" value="UniProtKB-KW"/>
</dbReference>
<keyword evidence="3" id="KW-1185">Reference proteome</keyword>
<proteinExistence type="predicted"/>
<evidence type="ECO:0000313" key="2">
    <source>
        <dbReference type="EMBL" id="MDN0074589.1"/>
    </source>
</evidence>
<protein>
    <submittedName>
        <fullName evidence="2">Alpha/beta fold hydrolase</fullName>
    </submittedName>
</protein>
<dbReference type="InterPro" id="IPR029058">
    <property type="entry name" value="AB_hydrolase_fold"/>
</dbReference>
<dbReference type="EMBL" id="JAUEDK010000008">
    <property type="protein sequence ID" value="MDN0074589.1"/>
    <property type="molecule type" value="Genomic_DNA"/>
</dbReference>
<dbReference type="PANTHER" id="PTHR43798">
    <property type="entry name" value="MONOACYLGLYCEROL LIPASE"/>
    <property type="match status" value="1"/>
</dbReference>
<name>A0ABT7XLX5_9NEIS</name>
<dbReference type="RefSeq" id="WP_289829161.1">
    <property type="nucleotide sequence ID" value="NZ_JAUEDK010000008.1"/>
</dbReference>
<dbReference type="InterPro" id="IPR050266">
    <property type="entry name" value="AB_hydrolase_sf"/>
</dbReference>
<reference evidence="2" key="1">
    <citation type="submission" date="2023-06" db="EMBL/GenBank/DDBJ databases">
        <authorList>
            <person name="Zhang S."/>
        </authorList>
    </citation>
    <scope>NUCLEOTIDE SEQUENCE</scope>
    <source>
        <strain evidence="2">SG2303</strain>
    </source>
</reference>